<sequence length="304" mass="33111">MSATDPTSSAVRAAAEHHDGHDQAHDDVREPQLSGADLARTMLRAAQRAARTSSHAPAKRKPPTAREIAQLGRDACEPALAGGVIATMADIAGWATGTARGTLHNKWATIVGDQHARHWTLAGFDTTTSTLRILADTPAWATQLRLHQRDVLRRLEQHLPAGSVRALDVRVGRASSESADLDNDPHYTPLAPALHPVADSGVYRQLRQQMTEFTADRQAAIEEAAAEREEILRRHYNRLREPETTDWLPVEEDPQLAAATAHAREQRQRHRAALLRARAERAGATPLTTARRAAKAPAAVRGAA</sequence>
<feature type="region of interest" description="Disordered" evidence="1">
    <location>
        <begin position="1"/>
        <end position="66"/>
    </location>
</feature>
<evidence type="ECO:0008006" key="4">
    <source>
        <dbReference type="Google" id="ProtNLM"/>
    </source>
</evidence>
<dbReference type="PANTHER" id="PTHR36456">
    <property type="entry name" value="UPF0232 PROTEIN SCO3875"/>
    <property type="match status" value="1"/>
</dbReference>
<accession>A0A066YR52</accession>
<dbReference type="Pfam" id="PF05258">
    <property type="entry name" value="DciA"/>
    <property type="match status" value="1"/>
</dbReference>
<organism evidence="2 3">
    <name type="scientific">Kitasatospora cheerisanensis KCTC 2395</name>
    <dbReference type="NCBI Taxonomy" id="1348663"/>
    <lineage>
        <taxon>Bacteria</taxon>
        <taxon>Bacillati</taxon>
        <taxon>Actinomycetota</taxon>
        <taxon>Actinomycetes</taxon>
        <taxon>Kitasatosporales</taxon>
        <taxon>Streptomycetaceae</taxon>
        <taxon>Kitasatospora</taxon>
    </lineage>
</organism>
<comment type="caution">
    <text evidence="2">The sequence shown here is derived from an EMBL/GenBank/DDBJ whole genome shotgun (WGS) entry which is preliminary data.</text>
</comment>
<dbReference type="Proteomes" id="UP000027178">
    <property type="component" value="Unassembled WGS sequence"/>
</dbReference>
<protein>
    <recommendedName>
        <fullName evidence="4">DUF721 domain-containing protein</fullName>
    </recommendedName>
</protein>
<dbReference type="EMBL" id="JNBY01000172">
    <property type="protein sequence ID" value="KDN80566.1"/>
    <property type="molecule type" value="Genomic_DNA"/>
</dbReference>
<evidence type="ECO:0000313" key="2">
    <source>
        <dbReference type="EMBL" id="KDN80566.1"/>
    </source>
</evidence>
<proteinExistence type="predicted"/>
<dbReference type="PANTHER" id="PTHR36456:SF1">
    <property type="entry name" value="UPF0232 PROTEIN SCO3875"/>
    <property type="match status" value="1"/>
</dbReference>
<dbReference type="InterPro" id="IPR007922">
    <property type="entry name" value="DciA-like"/>
</dbReference>
<dbReference type="AlphaFoldDB" id="A0A066YR52"/>
<dbReference type="RefSeq" id="WP_035875886.1">
    <property type="nucleotide sequence ID" value="NZ_KK853998.1"/>
</dbReference>
<name>A0A066YR52_9ACTN</name>
<feature type="compositionally biased region" description="Basic and acidic residues" evidence="1">
    <location>
        <begin position="14"/>
        <end position="30"/>
    </location>
</feature>
<keyword evidence="3" id="KW-1185">Reference proteome</keyword>
<dbReference type="HOGENOM" id="CLU_914597_0_0_11"/>
<dbReference type="eggNOG" id="COG5512">
    <property type="taxonomic scope" value="Bacteria"/>
</dbReference>
<reference evidence="2 3" key="1">
    <citation type="submission" date="2014-05" db="EMBL/GenBank/DDBJ databases">
        <title>Draft Genome Sequence of Kitasatospora cheerisanensis KCTC 2395.</title>
        <authorList>
            <person name="Nam D.H."/>
        </authorList>
    </citation>
    <scope>NUCLEOTIDE SEQUENCE [LARGE SCALE GENOMIC DNA]</scope>
    <source>
        <strain evidence="2 3">KCTC 2395</strain>
    </source>
</reference>
<dbReference type="PATRIC" id="fig|1348663.4.peg.7437"/>
<feature type="compositionally biased region" description="Polar residues" evidence="1">
    <location>
        <begin position="1"/>
        <end position="10"/>
    </location>
</feature>
<feature type="compositionally biased region" description="Low complexity" evidence="1">
    <location>
        <begin position="282"/>
        <end position="304"/>
    </location>
</feature>
<evidence type="ECO:0000256" key="1">
    <source>
        <dbReference type="SAM" id="MobiDB-lite"/>
    </source>
</evidence>
<gene>
    <name evidence="2" type="ORF">KCH_77130</name>
</gene>
<dbReference type="OrthoDB" id="5516926at2"/>
<feature type="region of interest" description="Disordered" evidence="1">
    <location>
        <begin position="279"/>
        <end position="304"/>
    </location>
</feature>
<evidence type="ECO:0000313" key="3">
    <source>
        <dbReference type="Proteomes" id="UP000027178"/>
    </source>
</evidence>